<dbReference type="EMBL" id="BMAW01040927">
    <property type="protein sequence ID" value="GFU61643.1"/>
    <property type="molecule type" value="Genomic_DNA"/>
</dbReference>
<dbReference type="GO" id="GO:0005737">
    <property type="term" value="C:cytoplasm"/>
    <property type="evidence" value="ECO:0007669"/>
    <property type="project" value="TreeGrafter"/>
</dbReference>
<evidence type="ECO:0000256" key="3">
    <source>
        <dbReference type="ARBA" id="ARBA00022704"/>
    </source>
</evidence>
<sequence length="108" mass="12174">MIYVSTAAFVGGWEEEPNVNSPDIQKYAKIATRNISNSMYSPFHMNMMKVSKAEKQIVSGVNYKLEVHIGPSECRRDGNYTVQEIEDCPLQKCDGKLQCPNIEKGETL</sequence>
<dbReference type="AlphaFoldDB" id="A0A8X6R484"/>
<evidence type="ECO:0000313" key="6">
    <source>
        <dbReference type="Proteomes" id="UP000887013"/>
    </source>
</evidence>
<evidence type="ECO:0000313" key="5">
    <source>
        <dbReference type="EMBL" id="GFU61643.1"/>
    </source>
</evidence>
<feature type="domain" description="Cystatin" evidence="4">
    <location>
        <begin position="14"/>
        <end position="92"/>
    </location>
</feature>
<comment type="similarity">
    <text evidence="1">Belongs to the cystatin family.</text>
</comment>
<dbReference type="PANTHER" id="PTHR46186">
    <property type="entry name" value="CYSTATIN"/>
    <property type="match status" value="1"/>
</dbReference>
<evidence type="ECO:0000256" key="1">
    <source>
        <dbReference type="ARBA" id="ARBA00009403"/>
    </source>
</evidence>
<dbReference type="GO" id="GO:0005615">
    <property type="term" value="C:extracellular space"/>
    <property type="evidence" value="ECO:0007669"/>
    <property type="project" value="TreeGrafter"/>
</dbReference>
<dbReference type="Proteomes" id="UP000887013">
    <property type="component" value="Unassembled WGS sequence"/>
</dbReference>
<name>A0A8X6R484_NEPPI</name>
<keyword evidence="2" id="KW-0646">Protease inhibitor</keyword>
<dbReference type="Pfam" id="PF00031">
    <property type="entry name" value="Cystatin"/>
    <property type="match status" value="1"/>
</dbReference>
<protein>
    <submittedName>
        <fullName evidence="5">Cystatin-1</fullName>
    </submittedName>
</protein>
<dbReference type="InterPro" id="IPR046350">
    <property type="entry name" value="Cystatin_sf"/>
</dbReference>
<dbReference type="GO" id="GO:0004869">
    <property type="term" value="F:cysteine-type endopeptidase inhibitor activity"/>
    <property type="evidence" value="ECO:0007669"/>
    <property type="project" value="UniProtKB-KW"/>
</dbReference>
<evidence type="ECO:0000259" key="4">
    <source>
        <dbReference type="Pfam" id="PF00031"/>
    </source>
</evidence>
<dbReference type="InterPro" id="IPR000010">
    <property type="entry name" value="Cystatin_dom"/>
</dbReference>
<dbReference type="InterPro" id="IPR018073">
    <property type="entry name" value="Prot_inh_cystat_CS"/>
</dbReference>
<gene>
    <name evidence="5" type="primary">NCL1_41911</name>
    <name evidence="5" type="ORF">NPIL_621941</name>
</gene>
<keyword evidence="3" id="KW-0789">Thiol protease inhibitor</keyword>
<accession>A0A8X6R484</accession>
<dbReference type="GO" id="GO:0031982">
    <property type="term" value="C:vesicle"/>
    <property type="evidence" value="ECO:0007669"/>
    <property type="project" value="TreeGrafter"/>
</dbReference>
<dbReference type="CDD" id="cd00042">
    <property type="entry name" value="CY"/>
    <property type="match status" value="1"/>
</dbReference>
<dbReference type="SUPFAM" id="SSF54403">
    <property type="entry name" value="Cystatin/monellin"/>
    <property type="match status" value="1"/>
</dbReference>
<dbReference type="Gene3D" id="3.10.450.10">
    <property type="match status" value="1"/>
</dbReference>
<comment type="caution">
    <text evidence="5">The sequence shown here is derived from an EMBL/GenBank/DDBJ whole genome shotgun (WGS) entry which is preliminary data.</text>
</comment>
<evidence type="ECO:0000256" key="2">
    <source>
        <dbReference type="ARBA" id="ARBA00022690"/>
    </source>
</evidence>
<dbReference type="OrthoDB" id="10007179at2759"/>
<reference evidence="5" key="1">
    <citation type="submission" date="2020-08" db="EMBL/GenBank/DDBJ databases">
        <title>Multicomponent nature underlies the extraordinary mechanical properties of spider dragline silk.</title>
        <authorList>
            <person name="Kono N."/>
            <person name="Nakamura H."/>
            <person name="Mori M."/>
            <person name="Yoshida Y."/>
            <person name="Ohtoshi R."/>
            <person name="Malay A.D."/>
            <person name="Moran D.A.P."/>
            <person name="Tomita M."/>
            <person name="Numata K."/>
            <person name="Arakawa K."/>
        </authorList>
    </citation>
    <scope>NUCLEOTIDE SEQUENCE</scope>
</reference>
<proteinExistence type="inferred from homology"/>
<dbReference type="PROSITE" id="PS00287">
    <property type="entry name" value="CYSTATIN"/>
    <property type="match status" value="1"/>
</dbReference>
<dbReference type="PANTHER" id="PTHR46186:SF2">
    <property type="entry name" value="CYSTATIN"/>
    <property type="match status" value="1"/>
</dbReference>
<keyword evidence="6" id="KW-1185">Reference proteome</keyword>
<organism evidence="5 6">
    <name type="scientific">Nephila pilipes</name>
    <name type="common">Giant wood spider</name>
    <name type="synonym">Nephila maculata</name>
    <dbReference type="NCBI Taxonomy" id="299642"/>
    <lineage>
        <taxon>Eukaryota</taxon>
        <taxon>Metazoa</taxon>
        <taxon>Ecdysozoa</taxon>
        <taxon>Arthropoda</taxon>
        <taxon>Chelicerata</taxon>
        <taxon>Arachnida</taxon>
        <taxon>Araneae</taxon>
        <taxon>Araneomorphae</taxon>
        <taxon>Entelegynae</taxon>
        <taxon>Araneoidea</taxon>
        <taxon>Nephilidae</taxon>
        <taxon>Nephila</taxon>
    </lineage>
</organism>